<dbReference type="AlphaFoldDB" id="A0A9Q0MKZ1"/>
<feature type="transmembrane region" description="Helical" evidence="2">
    <location>
        <begin position="140"/>
        <end position="161"/>
    </location>
</feature>
<keyword evidence="2" id="KW-1133">Transmembrane helix</keyword>
<keyword evidence="3" id="KW-0732">Signal</keyword>
<feature type="chain" id="PRO_5040334570" evidence="3">
    <location>
        <begin position="27"/>
        <end position="216"/>
    </location>
</feature>
<sequence length="216" mass="25381">MNIIHHQRFWFILITIILVTISPSFADDADADDNKSNFNWSKMVNKTKSYLSKANYYSSMGMSVFVTLLRTFVYLLSSLIVYQKIYERFTMTKEEAAIDSGLIDQLLNAENEGSQNRIIQKKLQPITQSNRFLTFISSNYYMLIVLIIFLNVSLLIMFISYSQIHLPRLPPQPLLIEERSRLDQSNNGNKTKVKNDNDKENKIERKKRRKKKEMEH</sequence>
<comment type="caution">
    <text evidence="4">The sequence shown here is derived from an EMBL/GenBank/DDBJ whole genome shotgun (WGS) entry which is preliminary data.</text>
</comment>
<evidence type="ECO:0000313" key="4">
    <source>
        <dbReference type="EMBL" id="KAJ6225785.1"/>
    </source>
</evidence>
<evidence type="ECO:0000313" key="5">
    <source>
        <dbReference type="Proteomes" id="UP001142055"/>
    </source>
</evidence>
<keyword evidence="2" id="KW-0812">Transmembrane</keyword>
<reference evidence="4" key="1">
    <citation type="submission" date="2022-12" db="EMBL/GenBank/DDBJ databases">
        <title>Genome assemblies of Blomia tropicalis.</title>
        <authorList>
            <person name="Cui Y."/>
        </authorList>
    </citation>
    <scope>NUCLEOTIDE SEQUENCE</scope>
    <source>
        <tissue evidence="4">Adult mites</tissue>
    </source>
</reference>
<gene>
    <name evidence="4" type="ORF">RDWZM_004330</name>
</gene>
<protein>
    <submittedName>
        <fullName evidence="4">Uncharacterized protein</fullName>
    </submittedName>
</protein>
<name>A0A9Q0MKZ1_BLOTA</name>
<evidence type="ECO:0000256" key="2">
    <source>
        <dbReference type="SAM" id="Phobius"/>
    </source>
</evidence>
<feature type="signal peptide" evidence="3">
    <location>
        <begin position="1"/>
        <end position="26"/>
    </location>
</feature>
<feature type="compositionally biased region" description="Basic residues" evidence="1">
    <location>
        <begin position="204"/>
        <end position="216"/>
    </location>
</feature>
<organism evidence="4 5">
    <name type="scientific">Blomia tropicalis</name>
    <name type="common">Mite</name>
    <dbReference type="NCBI Taxonomy" id="40697"/>
    <lineage>
        <taxon>Eukaryota</taxon>
        <taxon>Metazoa</taxon>
        <taxon>Ecdysozoa</taxon>
        <taxon>Arthropoda</taxon>
        <taxon>Chelicerata</taxon>
        <taxon>Arachnida</taxon>
        <taxon>Acari</taxon>
        <taxon>Acariformes</taxon>
        <taxon>Sarcoptiformes</taxon>
        <taxon>Astigmata</taxon>
        <taxon>Glycyphagoidea</taxon>
        <taxon>Echimyopodidae</taxon>
        <taxon>Blomia</taxon>
    </lineage>
</organism>
<proteinExistence type="predicted"/>
<feature type="transmembrane region" description="Helical" evidence="2">
    <location>
        <begin position="56"/>
        <end position="82"/>
    </location>
</feature>
<keyword evidence="2" id="KW-0472">Membrane</keyword>
<evidence type="ECO:0000256" key="3">
    <source>
        <dbReference type="SAM" id="SignalP"/>
    </source>
</evidence>
<accession>A0A9Q0MKZ1</accession>
<feature type="region of interest" description="Disordered" evidence="1">
    <location>
        <begin position="178"/>
        <end position="216"/>
    </location>
</feature>
<evidence type="ECO:0000256" key="1">
    <source>
        <dbReference type="SAM" id="MobiDB-lite"/>
    </source>
</evidence>
<feature type="compositionally biased region" description="Basic and acidic residues" evidence="1">
    <location>
        <begin position="193"/>
        <end position="203"/>
    </location>
</feature>
<dbReference type="EMBL" id="JAPWDV010000001">
    <property type="protein sequence ID" value="KAJ6225785.1"/>
    <property type="molecule type" value="Genomic_DNA"/>
</dbReference>
<dbReference type="Proteomes" id="UP001142055">
    <property type="component" value="Chromosome 1"/>
</dbReference>
<keyword evidence="5" id="KW-1185">Reference proteome</keyword>